<comment type="caution">
    <text evidence="1">The sequence shown here is derived from an EMBL/GenBank/DDBJ whole genome shotgun (WGS) entry which is preliminary data.</text>
</comment>
<name>A0A9P8A9I4_9AGAR</name>
<protein>
    <submittedName>
        <fullName evidence="1">Uncharacterized protein</fullName>
    </submittedName>
</protein>
<evidence type="ECO:0000313" key="2">
    <source>
        <dbReference type="Proteomes" id="UP001049176"/>
    </source>
</evidence>
<organism evidence="1 2">
    <name type="scientific">Marasmius oreades</name>
    <name type="common">fairy-ring Marasmius</name>
    <dbReference type="NCBI Taxonomy" id="181124"/>
    <lineage>
        <taxon>Eukaryota</taxon>
        <taxon>Fungi</taxon>
        <taxon>Dikarya</taxon>
        <taxon>Basidiomycota</taxon>
        <taxon>Agaricomycotina</taxon>
        <taxon>Agaricomycetes</taxon>
        <taxon>Agaricomycetidae</taxon>
        <taxon>Agaricales</taxon>
        <taxon>Marasmiineae</taxon>
        <taxon>Marasmiaceae</taxon>
        <taxon>Marasmius</taxon>
    </lineage>
</organism>
<dbReference type="AlphaFoldDB" id="A0A9P8A9I4"/>
<proteinExistence type="predicted"/>
<dbReference type="GeneID" id="66075696"/>
<evidence type="ECO:0000313" key="1">
    <source>
        <dbReference type="EMBL" id="KAG7095936.1"/>
    </source>
</evidence>
<sequence length="185" mass="21461">MTSLSLWSRKEDADHARAEFAKFSPDAWHGRPELPHKLYRTFQQQAFRSVRMPDQRRFIICVPVFYPDSYTPFGRSTRRSLAFDPGTGLVHFYKDYQSQNYSTTLKEAEVYARIDVKRNTGEVPRGLCTMISGGDVPNTKTVGHEYWKMEWVYRTVKEPYSLLHIGSSSRKPERVSGASRISRLC</sequence>
<keyword evidence="2" id="KW-1185">Reference proteome</keyword>
<reference evidence="1" key="1">
    <citation type="journal article" date="2021" name="Genome Biol. Evol.">
        <title>The assembled and annotated genome of the fairy-ring fungus Marasmius oreades.</title>
        <authorList>
            <person name="Hiltunen M."/>
            <person name="Ament-Velasquez S.L."/>
            <person name="Johannesson H."/>
        </authorList>
    </citation>
    <scope>NUCLEOTIDE SEQUENCE</scope>
    <source>
        <strain evidence="1">03SP1</strain>
    </source>
</reference>
<dbReference type="RefSeq" id="XP_043012406.1">
    <property type="nucleotide sequence ID" value="XM_043151311.1"/>
</dbReference>
<dbReference type="KEGG" id="more:E1B28_006620"/>
<dbReference type="EMBL" id="CM032183">
    <property type="protein sequence ID" value="KAG7095936.1"/>
    <property type="molecule type" value="Genomic_DNA"/>
</dbReference>
<accession>A0A9P8A9I4</accession>
<dbReference type="OrthoDB" id="5592585at2759"/>
<dbReference type="Proteomes" id="UP001049176">
    <property type="component" value="Chromosome 3"/>
</dbReference>
<gene>
    <name evidence="1" type="ORF">E1B28_006620</name>
</gene>